<name>A0A645HE34_9ZZZZ</name>
<gene>
    <name evidence="1" type="ORF">SDC9_184492</name>
</gene>
<organism evidence="1">
    <name type="scientific">bioreactor metagenome</name>
    <dbReference type="NCBI Taxonomy" id="1076179"/>
    <lineage>
        <taxon>unclassified sequences</taxon>
        <taxon>metagenomes</taxon>
        <taxon>ecological metagenomes</taxon>
    </lineage>
</organism>
<sequence>MDRTIALYRSIADPLPRKKIGKVELFRRLDAVERNTVALFRFRIVVFHRKGTIAYGVYLKRNLLLGIRYEKNAVLHEAITPAPGVAVPVFILPCPGFRAFRFGVCNRHGSNIVMDEQTYAAAFKINLTDPHALD</sequence>
<dbReference type="AlphaFoldDB" id="A0A645HE34"/>
<protein>
    <submittedName>
        <fullName evidence="1">Uncharacterized protein</fullName>
    </submittedName>
</protein>
<comment type="caution">
    <text evidence="1">The sequence shown here is derived from an EMBL/GenBank/DDBJ whole genome shotgun (WGS) entry which is preliminary data.</text>
</comment>
<proteinExistence type="predicted"/>
<reference evidence="1" key="1">
    <citation type="submission" date="2019-08" db="EMBL/GenBank/DDBJ databases">
        <authorList>
            <person name="Kucharzyk K."/>
            <person name="Murdoch R.W."/>
            <person name="Higgins S."/>
            <person name="Loffler F."/>
        </authorList>
    </citation>
    <scope>NUCLEOTIDE SEQUENCE</scope>
</reference>
<dbReference type="EMBL" id="VSSQ01091416">
    <property type="protein sequence ID" value="MPN36980.1"/>
    <property type="molecule type" value="Genomic_DNA"/>
</dbReference>
<accession>A0A645HE34</accession>
<evidence type="ECO:0000313" key="1">
    <source>
        <dbReference type="EMBL" id="MPN36980.1"/>
    </source>
</evidence>